<keyword evidence="2 4" id="KW-0808">Transferase</keyword>
<dbReference type="InterPro" id="IPR010280">
    <property type="entry name" value="U5_MeTrfase_fam"/>
</dbReference>
<feature type="binding site" evidence="4">
    <location>
        <position position="297"/>
    </location>
    <ligand>
        <name>S-adenosyl-L-methionine</name>
        <dbReference type="ChEBI" id="CHEBI:59789"/>
    </ligand>
</feature>
<evidence type="ECO:0000256" key="4">
    <source>
        <dbReference type="PROSITE-ProRule" id="PRU01024"/>
    </source>
</evidence>
<protein>
    <submittedName>
        <fullName evidence="6">23S rRNA m(5)U-1939 methyltransferase</fullName>
    </submittedName>
</protein>
<dbReference type="NCBIfam" id="TIGR00479">
    <property type="entry name" value="rumA"/>
    <property type="match status" value="1"/>
</dbReference>
<evidence type="ECO:0000313" key="7">
    <source>
        <dbReference type="Proteomes" id="UP000198356"/>
    </source>
</evidence>
<proteinExistence type="inferred from homology"/>
<name>A0A239KU94_9BACT</name>
<dbReference type="PROSITE" id="PS01230">
    <property type="entry name" value="TRMA_1"/>
    <property type="match status" value="1"/>
</dbReference>
<dbReference type="EMBL" id="FZOU01000005">
    <property type="protein sequence ID" value="SNT21069.1"/>
    <property type="molecule type" value="Genomic_DNA"/>
</dbReference>
<evidence type="ECO:0000313" key="6">
    <source>
        <dbReference type="EMBL" id="SNT21069.1"/>
    </source>
</evidence>
<dbReference type="InterPro" id="IPR030391">
    <property type="entry name" value="MeTrfase_TrmA_CS"/>
</dbReference>
<reference evidence="6 7" key="1">
    <citation type="submission" date="2017-06" db="EMBL/GenBank/DDBJ databases">
        <authorList>
            <person name="Kim H.J."/>
            <person name="Triplett B.A."/>
        </authorList>
    </citation>
    <scope>NUCLEOTIDE SEQUENCE [LARGE SCALE GENOMIC DNA]</scope>
    <source>
        <strain evidence="6 7">DSM 18704</strain>
    </source>
</reference>
<dbReference type="GO" id="GO:0070041">
    <property type="term" value="F:rRNA (uridine-C5-)-methyltransferase activity"/>
    <property type="evidence" value="ECO:0007669"/>
    <property type="project" value="TreeGrafter"/>
</dbReference>
<dbReference type="RefSeq" id="WP_245818018.1">
    <property type="nucleotide sequence ID" value="NZ_FZOU01000005.1"/>
</dbReference>
<evidence type="ECO:0000256" key="1">
    <source>
        <dbReference type="ARBA" id="ARBA00022603"/>
    </source>
</evidence>
<accession>A0A239KU94</accession>
<gene>
    <name evidence="6" type="ORF">SAMN05421770_105177</name>
</gene>
<dbReference type="SUPFAM" id="SSF53335">
    <property type="entry name" value="S-adenosyl-L-methionine-dependent methyltransferases"/>
    <property type="match status" value="1"/>
</dbReference>
<dbReference type="PROSITE" id="PS01231">
    <property type="entry name" value="TRMA_2"/>
    <property type="match status" value="1"/>
</dbReference>
<comment type="similarity">
    <text evidence="4">Belongs to the class I-like SAM-binding methyltransferase superfamily. RNA M5U methyltransferase family.</text>
</comment>
<dbReference type="InterPro" id="IPR029063">
    <property type="entry name" value="SAM-dependent_MTases_sf"/>
</dbReference>
<dbReference type="InterPro" id="IPR030390">
    <property type="entry name" value="MeTrfase_TrmA_AS"/>
</dbReference>
<dbReference type="Pfam" id="PF05958">
    <property type="entry name" value="tRNA_U5-meth_tr"/>
    <property type="match status" value="1"/>
</dbReference>
<keyword evidence="3 4" id="KW-0949">S-adenosyl-L-methionine</keyword>
<dbReference type="PANTHER" id="PTHR11061:SF30">
    <property type="entry name" value="TRNA (URACIL(54)-C(5))-METHYLTRANSFERASE"/>
    <property type="match status" value="1"/>
</dbReference>
<feature type="binding site" evidence="4">
    <location>
        <position position="271"/>
    </location>
    <ligand>
        <name>S-adenosyl-L-methionine</name>
        <dbReference type="ChEBI" id="CHEBI:59789"/>
    </ligand>
</feature>
<evidence type="ECO:0000256" key="5">
    <source>
        <dbReference type="PROSITE-ProRule" id="PRU10015"/>
    </source>
</evidence>
<keyword evidence="1 4" id="KW-0489">Methyltransferase</keyword>
<feature type="active site" description="Nucleophile" evidence="4">
    <location>
        <position position="392"/>
    </location>
</feature>
<dbReference type="PANTHER" id="PTHR11061">
    <property type="entry name" value="RNA M5U METHYLTRANSFERASE"/>
    <property type="match status" value="1"/>
</dbReference>
<feature type="binding site" evidence="4">
    <location>
        <position position="365"/>
    </location>
    <ligand>
        <name>S-adenosyl-L-methionine</name>
        <dbReference type="ChEBI" id="CHEBI:59789"/>
    </ligand>
</feature>
<evidence type="ECO:0000256" key="2">
    <source>
        <dbReference type="ARBA" id="ARBA00022679"/>
    </source>
</evidence>
<dbReference type="AlphaFoldDB" id="A0A239KU94"/>
<keyword evidence="7" id="KW-1185">Reference proteome</keyword>
<feature type="binding site" evidence="4">
    <location>
        <position position="318"/>
    </location>
    <ligand>
        <name>S-adenosyl-L-methionine</name>
        <dbReference type="ChEBI" id="CHEBI:59789"/>
    </ligand>
</feature>
<dbReference type="Gene3D" id="3.40.50.150">
    <property type="entry name" value="Vaccinia Virus protein VP39"/>
    <property type="match status" value="1"/>
</dbReference>
<dbReference type="Gene3D" id="2.40.50.1070">
    <property type="match status" value="1"/>
</dbReference>
<feature type="active site" evidence="5">
    <location>
        <position position="392"/>
    </location>
</feature>
<evidence type="ECO:0000256" key="3">
    <source>
        <dbReference type="ARBA" id="ARBA00022691"/>
    </source>
</evidence>
<sequence length="437" mass="47440">MNVAVETVRLEKALYGGLIEGTADGKQISVSYALPGELVEIRDGELAAVLEPSPARIAPACVHFGQCGGCQYQHASYPTQTELKAGILRVLFAAEGLTELPPIQPHTADPWGYRNRVRMRVAVVAGKVQVGYSRRASNEFLPIAMCPIAAPLLWRAAEALIRLAAEDATCRRWLAAATEVELFCAPDESRLQIGLFLRDADTARFEKEGFTGFCERVKAAVPELTGAGMKLDPELSRRTRKGWDGANWGAAGLNYDAAGTKYWVSRGAFFQVNRFLVEELVALVAAGRKGALAWDLFAGVGLFSQALAAGFDRIVAVEGGEVAALDLAQVERKTSGKVQAVHAPTLDFLRAQVLQRTRPELIVMDPPRAGVGAEGCHLLGRLRAPELVYVSCDPVTLARDLKVLTGAGYRVDQLHMVDLFPQTFHMESVVVLRFADQ</sequence>
<dbReference type="PROSITE" id="PS51687">
    <property type="entry name" value="SAM_MT_RNA_M5U"/>
    <property type="match status" value="1"/>
</dbReference>
<dbReference type="InterPro" id="IPR012340">
    <property type="entry name" value="NA-bd_OB-fold"/>
</dbReference>
<dbReference type="Gene3D" id="2.40.50.140">
    <property type="entry name" value="Nucleic acid-binding proteins"/>
    <property type="match status" value="1"/>
</dbReference>
<organism evidence="6 7">
    <name type="scientific">Granulicella rosea</name>
    <dbReference type="NCBI Taxonomy" id="474952"/>
    <lineage>
        <taxon>Bacteria</taxon>
        <taxon>Pseudomonadati</taxon>
        <taxon>Acidobacteriota</taxon>
        <taxon>Terriglobia</taxon>
        <taxon>Terriglobales</taxon>
        <taxon>Acidobacteriaceae</taxon>
        <taxon>Granulicella</taxon>
    </lineage>
</organism>
<dbReference type="Proteomes" id="UP000198356">
    <property type="component" value="Unassembled WGS sequence"/>
</dbReference>
<dbReference type="GO" id="GO:0070475">
    <property type="term" value="P:rRNA base methylation"/>
    <property type="evidence" value="ECO:0007669"/>
    <property type="project" value="TreeGrafter"/>
</dbReference>